<sequence>MSLDVEGSTSFPEFCFQGFDLKRLQSGAMLSHNQRNSWCLLPWSLWNSRNQNLWEETTKNSAAVGDRTSKFLQQRHVANQLAERPDNGSLPPVQSRWTKPPAGTLKCNVDSGFGGVLTGLDQTSKIDSCAEFMAKLGVSSNLEILKLGYQPDVITLTTLIKGLCFNGKVSRSSPLSRPCAVARGFHLNQISYGTLINGLCKIGETRVALQVLRQIEGKLVKPNVVMYTTIIYSLRKDKLLIDARDLYSEMIAKRISPNVVTYTSLINGFCTVGQLKEAFGLFHEMVLKNINPTNYNFTILVDALCKEGKVKEAKNVLAVMMKEGVILLDVITYSSLMDGYSILVNGFCKIKMVDEALSLVTEMHCKGIVPNTDLLIKGYNVTVWTYNIMINGLCVNGLFGEAMTLLSKIEDNGCVSDAVTYETIIRALFENDENDKAEKLLHEMIVRGLLAALQLLRQIEGKLVNTSVMLWNILHSDEASEKLVISGWNAASEAVVVLEELKGKGVTSRAVKMGRAISPRYWMGWALKT</sequence>
<dbReference type="PROSITE" id="PS51375">
    <property type="entry name" value="PPR"/>
    <property type="match status" value="7"/>
</dbReference>
<gene>
    <name evidence="4" type="ORF">TSUD_292740</name>
</gene>
<dbReference type="OrthoDB" id="1934535at2759"/>
<protein>
    <recommendedName>
        <fullName evidence="6">Pentacotripeptide-repeat region of PRORP domain-containing protein</fullName>
    </recommendedName>
</protein>
<organism evidence="4 5">
    <name type="scientific">Trifolium subterraneum</name>
    <name type="common">Subterranean clover</name>
    <dbReference type="NCBI Taxonomy" id="3900"/>
    <lineage>
        <taxon>Eukaryota</taxon>
        <taxon>Viridiplantae</taxon>
        <taxon>Streptophyta</taxon>
        <taxon>Embryophyta</taxon>
        <taxon>Tracheophyta</taxon>
        <taxon>Spermatophyta</taxon>
        <taxon>Magnoliopsida</taxon>
        <taxon>eudicotyledons</taxon>
        <taxon>Gunneridae</taxon>
        <taxon>Pentapetalae</taxon>
        <taxon>rosids</taxon>
        <taxon>fabids</taxon>
        <taxon>Fabales</taxon>
        <taxon>Fabaceae</taxon>
        <taxon>Papilionoideae</taxon>
        <taxon>50 kb inversion clade</taxon>
        <taxon>NPAAA clade</taxon>
        <taxon>Hologalegina</taxon>
        <taxon>IRL clade</taxon>
        <taxon>Trifolieae</taxon>
        <taxon>Trifolium</taxon>
    </lineage>
</organism>
<keyword evidence="5" id="KW-1185">Reference proteome</keyword>
<dbReference type="Pfam" id="PF12854">
    <property type="entry name" value="PPR_1"/>
    <property type="match status" value="3"/>
</dbReference>
<feature type="repeat" description="PPR" evidence="3">
    <location>
        <begin position="223"/>
        <end position="257"/>
    </location>
</feature>
<feature type="repeat" description="PPR" evidence="3">
    <location>
        <begin position="188"/>
        <end position="222"/>
    </location>
</feature>
<dbReference type="AlphaFoldDB" id="A0A2Z6P8F6"/>
<feature type="repeat" description="PPR" evidence="3">
    <location>
        <begin position="336"/>
        <end position="370"/>
    </location>
</feature>
<evidence type="ECO:0000313" key="5">
    <source>
        <dbReference type="Proteomes" id="UP000242715"/>
    </source>
</evidence>
<dbReference type="PANTHER" id="PTHR47941">
    <property type="entry name" value="PENTATRICOPEPTIDE REPEAT-CONTAINING PROTEIN 3, MITOCHONDRIAL"/>
    <property type="match status" value="1"/>
</dbReference>
<reference evidence="5" key="1">
    <citation type="journal article" date="2017" name="Front. Plant Sci.">
        <title>Climate Clever Clovers: New Paradigm to Reduce the Environmental Footprint of Ruminants by Breeding Low Methanogenic Forages Utilizing Haplotype Variation.</title>
        <authorList>
            <person name="Kaur P."/>
            <person name="Appels R."/>
            <person name="Bayer P.E."/>
            <person name="Keeble-Gagnere G."/>
            <person name="Wang J."/>
            <person name="Hirakawa H."/>
            <person name="Shirasawa K."/>
            <person name="Vercoe P."/>
            <person name="Stefanova K."/>
            <person name="Durmic Z."/>
            <person name="Nichols P."/>
            <person name="Revell C."/>
            <person name="Isobe S.N."/>
            <person name="Edwards D."/>
            <person name="Erskine W."/>
        </authorList>
    </citation>
    <scope>NUCLEOTIDE SEQUENCE [LARGE SCALE GENOMIC DNA]</scope>
    <source>
        <strain evidence="5">cv. Daliak</strain>
    </source>
</reference>
<dbReference type="Pfam" id="PF01535">
    <property type="entry name" value="PPR"/>
    <property type="match status" value="1"/>
</dbReference>
<accession>A0A2Z6P8F6</accession>
<keyword evidence="2" id="KW-0677">Repeat</keyword>
<dbReference type="InterPro" id="IPR011990">
    <property type="entry name" value="TPR-like_helical_dom_sf"/>
</dbReference>
<dbReference type="Gene3D" id="1.25.40.10">
    <property type="entry name" value="Tetratricopeptide repeat domain"/>
    <property type="match status" value="4"/>
</dbReference>
<evidence type="ECO:0000256" key="1">
    <source>
        <dbReference type="ARBA" id="ARBA00007626"/>
    </source>
</evidence>
<evidence type="ECO:0008006" key="6">
    <source>
        <dbReference type="Google" id="ProtNLM"/>
    </source>
</evidence>
<comment type="similarity">
    <text evidence="1">Belongs to the PPR family. P subfamily.</text>
</comment>
<name>A0A2Z6P8F6_TRISU</name>
<evidence type="ECO:0000313" key="4">
    <source>
        <dbReference type="EMBL" id="GAU40169.1"/>
    </source>
</evidence>
<dbReference type="NCBIfam" id="TIGR00756">
    <property type="entry name" value="PPR"/>
    <property type="match status" value="7"/>
</dbReference>
<dbReference type="InterPro" id="IPR002885">
    <property type="entry name" value="PPR_rpt"/>
</dbReference>
<evidence type="ECO:0000256" key="2">
    <source>
        <dbReference type="ARBA" id="ARBA00022737"/>
    </source>
</evidence>
<feature type="repeat" description="PPR" evidence="3">
    <location>
        <begin position="417"/>
        <end position="451"/>
    </location>
</feature>
<dbReference type="Proteomes" id="UP000242715">
    <property type="component" value="Unassembled WGS sequence"/>
</dbReference>
<dbReference type="EMBL" id="DF973792">
    <property type="protein sequence ID" value="GAU40169.1"/>
    <property type="molecule type" value="Genomic_DNA"/>
</dbReference>
<feature type="repeat" description="PPR" evidence="3">
    <location>
        <begin position="293"/>
        <end position="327"/>
    </location>
</feature>
<feature type="repeat" description="PPR" evidence="3">
    <location>
        <begin position="258"/>
        <end position="292"/>
    </location>
</feature>
<dbReference type="Pfam" id="PF13041">
    <property type="entry name" value="PPR_2"/>
    <property type="match status" value="2"/>
</dbReference>
<proteinExistence type="inferred from homology"/>
<feature type="repeat" description="PPR" evidence="3">
    <location>
        <begin position="382"/>
        <end position="416"/>
    </location>
</feature>
<evidence type="ECO:0000256" key="3">
    <source>
        <dbReference type="PROSITE-ProRule" id="PRU00708"/>
    </source>
</evidence>